<evidence type="ECO:0000313" key="4">
    <source>
        <dbReference type="Proteomes" id="UP001152649"/>
    </source>
</evidence>
<sequence length="548" mass="62594">MVTNASYSGVNSGIQVAQNYGPINANLSQPETLLDQACLRDLRTTSPRDDKERIKKTNGGLLKESYRWILENAAFKNWRNNQSNRLLWVRGDPGKGKTMLLCGIIEELMLLHEDTATVSFFFCQATDMRINSATSVLRGLIFSLVEKYPSLLRHVRVRYDSAGKDLFEDVNAWSALISIFTQILEDSSLESTFFVIDALDECRDGLQDLLDLIVENSTAQKTRWMVSSRNEYEITECLDSATQVAPVSLELNQASVSEAVNAFIRHKVDSLAKKKRYDERITAIVKHHLLSNSQDTFLWVALVWKNLDQTPRWVDVTKKLKTFPPGLDALYRQMINQVRDSVYTELCKRILGTMTAVFRPVTLCELKALLEGQNDGFYDLQTLFDMIGVCGSFLTLRENTVTFVHQSAKDFLLKKASNEIFFRGIEAEHHAIFVRSLQIMRKTLRRDICGLKSPGFPIEQVRHQDLDPLATTRYSCVYWVDHLRDSQSNEDPDPDIFGPVDLFLQQNYLYWLEALSLLQSLSEGIAAMLRLDLLLQVSSHCDFKDLPY</sequence>
<dbReference type="PROSITE" id="PS50837">
    <property type="entry name" value="NACHT"/>
    <property type="match status" value="1"/>
</dbReference>
<evidence type="ECO:0000313" key="3">
    <source>
        <dbReference type="EMBL" id="CAG8298714.1"/>
    </source>
</evidence>
<evidence type="ECO:0000256" key="1">
    <source>
        <dbReference type="ARBA" id="ARBA00022737"/>
    </source>
</evidence>
<reference evidence="3" key="1">
    <citation type="submission" date="2021-07" db="EMBL/GenBank/DDBJ databases">
        <authorList>
            <person name="Branca A.L. A."/>
        </authorList>
    </citation>
    <scope>NUCLEOTIDE SEQUENCE</scope>
</reference>
<dbReference type="PANTHER" id="PTHR10039:SF14">
    <property type="entry name" value="NACHT DOMAIN-CONTAINING PROTEIN"/>
    <property type="match status" value="1"/>
</dbReference>
<dbReference type="EMBL" id="CAJVPG010000066">
    <property type="protein sequence ID" value="CAG8298714.1"/>
    <property type="molecule type" value="Genomic_DNA"/>
</dbReference>
<dbReference type="InterPro" id="IPR007111">
    <property type="entry name" value="NACHT_NTPase"/>
</dbReference>
<evidence type="ECO:0000259" key="2">
    <source>
        <dbReference type="PROSITE" id="PS50837"/>
    </source>
</evidence>
<protein>
    <recommendedName>
        <fullName evidence="2">NACHT domain-containing protein</fullName>
    </recommendedName>
</protein>
<dbReference type="SUPFAM" id="SSF52540">
    <property type="entry name" value="P-loop containing nucleoside triphosphate hydrolases"/>
    <property type="match status" value="1"/>
</dbReference>
<dbReference type="PANTHER" id="PTHR10039">
    <property type="entry name" value="AMELOGENIN"/>
    <property type="match status" value="1"/>
</dbReference>
<comment type="caution">
    <text evidence="3">The sequence shown here is derived from an EMBL/GenBank/DDBJ whole genome shotgun (WGS) entry which is preliminary data.</text>
</comment>
<organism evidence="3 4">
    <name type="scientific">Penicillium salamii</name>
    <dbReference type="NCBI Taxonomy" id="1612424"/>
    <lineage>
        <taxon>Eukaryota</taxon>
        <taxon>Fungi</taxon>
        <taxon>Dikarya</taxon>
        <taxon>Ascomycota</taxon>
        <taxon>Pezizomycotina</taxon>
        <taxon>Eurotiomycetes</taxon>
        <taxon>Eurotiomycetidae</taxon>
        <taxon>Eurotiales</taxon>
        <taxon>Aspergillaceae</taxon>
        <taxon>Penicillium</taxon>
    </lineage>
</organism>
<dbReference type="Proteomes" id="UP001152649">
    <property type="component" value="Unassembled WGS sequence"/>
</dbReference>
<dbReference type="Pfam" id="PF24883">
    <property type="entry name" value="NPHP3_N"/>
    <property type="match status" value="1"/>
</dbReference>
<dbReference type="OrthoDB" id="538223at2759"/>
<dbReference type="InterPro" id="IPR056884">
    <property type="entry name" value="NPHP3-like_N"/>
</dbReference>
<dbReference type="FunFam" id="3.40.50.300:FF:001638">
    <property type="entry name" value="NACHT and WD40 domain protein"/>
    <property type="match status" value="1"/>
</dbReference>
<dbReference type="InterPro" id="IPR027417">
    <property type="entry name" value="P-loop_NTPase"/>
</dbReference>
<name>A0A9W4N9E1_9EURO</name>
<gene>
    <name evidence="3" type="ORF">PSALAMII_LOCUS1817</name>
</gene>
<proteinExistence type="predicted"/>
<keyword evidence="1" id="KW-0677">Repeat</keyword>
<dbReference type="Gene3D" id="3.40.50.300">
    <property type="entry name" value="P-loop containing nucleotide triphosphate hydrolases"/>
    <property type="match status" value="1"/>
</dbReference>
<dbReference type="AlphaFoldDB" id="A0A9W4N9E1"/>
<accession>A0A9W4N9E1</accession>
<keyword evidence="4" id="KW-1185">Reference proteome</keyword>
<feature type="domain" description="NACHT" evidence="2">
    <location>
        <begin position="85"/>
        <end position="229"/>
    </location>
</feature>